<evidence type="ECO:0000256" key="4">
    <source>
        <dbReference type="ARBA" id="ARBA00022827"/>
    </source>
</evidence>
<evidence type="ECO:0000256" key="6">
    <source>
        <dbReference type="ARBA" id="ARBA00023284"/>
    </source>
</evidence>
<dbReference type="EMBL" id="JBHTCO010000003">
    <property type="protein sequence ID" value="MFC7391873.1"/>
    <property type="molecule type" value="Genomic_DNA"/>
</dbReference>
<dbReference type="Pfam" id="PF07992">
    <property type="entry name" value="Pyr_redox_2"/>
    <property type="match status" value="1"/>
</dbReference>
<keyword evidence="5" id="KW-0560">Oxidoreductase</keyword>
<gene>
    <name evidence="9" type="ORF">ACFQRG_02545</name>
</gene>
<evidence type="ECO:0000256" key="2">
    <source>
        <dbReference type="ARBA" id="ARBA00009130"/>
    </source>
</evidence>
<keyword evidence="4" id="KW-0274">FAD</keyword>
<keyword evidence="10" id="KW-1185">Reference proteome</keyword>
<dbReference type="InterPro" id="IPR016156">
    <property type="entry name" value="FAD/NAD-linked_Rdtase_dimer_sf"/>
</dbReference>
<dbReference type="SUPFAM" id="SSF55424">
    <property type="entry name" value="FAD/NAD-linked reductases, dimerisation (C-terminal) domain"/>
    <property type="match status" value="1"/>
</dbReference>
<protein>
    <submittedName>
        <fullName evidence="9">FAD-dependent oxidoreductase</fullName>
    </submittedName>
</protein>
<dbReference type="PRINTS" id="PR00411">
    <property type="entry name" value="PNDRDTASEI"/>
</dbReference>
<evidence type="ECO:0000313" key="10">
    <source>
        <dbReference type="Proteomes" id="UP001596505"/>
    </source>
</evidence>
<dbReference type="PRINTS" id="PR00368">
    <property type="entry name" value="FADPNR"/>
</dbReference>
<proteinExistence type="inferred from homology"/>
<dbReference type="InterPro" id="IPR004099">
    <property type="entry name" value="Pyr_nucl-diS_OxRdtase_dimer"/>
</dbReference>
<evidence type="ECO:0000256" key="1">
    <source>
        <dbReference type="ARBA" id="ARBA00001974"/>
    </source>
</evidence>
<sequence length="443" mass="48370">MKYVIIGGDAAGMSAAMQIIRHDQQAKVTTLEKGDVYSYSQCGLPYFIGGDIESSSKLIARSVDTFRNKYGIDARCGHEVTEVDTDQQTVKGRILKSDKPFEISYDKLLIATGADPVFPDWPGKKLDCIFTLKTIADGENILKGLSKDVQRAVIIGGGYIGLEMAEAFYNRKIGVTMIDRGSRLAKVFDPDMSELIHEEAKNKGIKVVLNEEVQGFQGDSAVKAVETNIGAYEADIVIVAAGIAPNTSFLKQTDIELGVKNGVKVNKYMETNIKNVYAAGDCALQYHRVKEAYDYIPLGTNANKMGRLAGMNMIGQRRPFAGITGTSIIKFIDLELGRSGLTEQDAEKLGLDIESVKIKSTDIAGYFPGKHPLWVKLIAEKGSKKLLGGQFIGKQGAAKRTDVIATALYSGLTLTDIEDLDISYAPPFNSVWDPVQQAARRFK</sequence>
<dbReference type="SUPFAM" id="SSF51905">
    <property type="entry name" value="FAD/NAD(P)-binding domain"/>
    <property type="match status" value="1"/>
</dbReference>
<dbReference type="RefSeq" id="WP_380963311.1">
    <property type="nucleotide sequence ID" value="NZ_JBHTCO010000003.1"/>
</dbReference>
<keyword evidence="3" id="KW-0285">Flavoprotein</keyword>
<evidence type="ECO:0000256" key="5">
    <source>
        <dbReference type="ARBA" id="ARBA00023002"/>
    </source>
</evidence>
<dbReference type="Pfam" id="PF02852">
    <property type="entry name" value="Pyr_redox_dim"/>
    <property type="match status" value="1"/>
</dbReference>
<dbReference type="Proteomes" id="UP001596505">
    <property type="component" value="Unassembled WGS sequence"/>
</dbReference>
<dbReference type="Gene3D" id="3.50.50.60">
    <property type="entry name" value="FAD/NAD(P)-binding domain"/>
    <property type="match status" value="2"/>
</dbReference>
<dbReference type="PANTHER" id="PTHR43429">
    <property type="entry name" value="PYRIDINE NUCLEOTIDE-DISULFIDE OXIDOREDUCTASE DOMAIN-CONTAINING"/>
    <property type="match status" value="1"/>
</dbReference>
<dbReference type="PANTHER" id="PTHR43429:SF1">
    <property type="entry name" value="NAD(P)H SULFUR OXIDOREDUCTASE (COA-DEPENDENT)"/>
    <property type="match status" value="1"/>
</dbReference>
<comment type="similarity">
    <text evidence="2">Belongs to the class-III pyridine nucleotide-disulfide oxidoreductase family.</text>
</comment>
<feature type="domain" description="Pyridine nucleotide-disulphide oxidoreductase dimerisation" evidence="7">
    <location>
        <begin position="328"/>
        <end position="431"/>
    </location>
</feature>
<evidence type="ECO:0000259" key="7">
    <source>
        <dbReference type="Pfam" id="PF02852"/>
    </source>
</evidence>
<evidence type="ECO:0000313" key="9">
    <source>
        <dbReference type="EMBL" id="MFC7391873.1"/>
    </source>
</evidence>
<dbReference type="InterPro" id="IPR023753">
    <property type="entry name" value="FAD/NAD-binding_dom"/>
</dbReference>
<name>A0ABW2PR52_9BACL</name>
<evidence type="ECO:0000256" key="3">
    <source>
        <dbReference type="ARBA" id="ARBA00022630"/>
    </source>
</evidence>
<comment type="caution">
    <text evidence="9">The sequence shown here is derived from an EMBL/GenBank/DDBJ whole genome shotgun (WGS) entry which is preliminary data.</text>
</comment>
<keyword evidence="6" id="KW-0676">Redox-active center</keyword>
<feature type="domain" description="FAD/NAD(P)-binding" evidence="8">
    <location>
        <begin position="1"/>
        <end position="293"/>
    </location>
</feature>
<dbReference type="InterPro" id="IPR036188">
    <property type="entry name" value="FAD/NAD-bd_sf"/>
</dbReference>
<reference evidence="10" key="1">
    <citation type="journal article" date="2019" name="Int. J. Syst. Evol. Microbiol.">
        <title>The Global Catalogue of Microorganisms (GCM) 10K type strain sequencing project: providing services to taxonomists for standard genome sequencing and annotation.</title>
        <authorList>
            <consortium name="The Broad Institute Genomics Platform"/>
            <consortium name="The Broad Institute Genome Sequencing Center for Infectious Disease"/>
            <person name="Wu L."/>
            <person name="Ma J."/>
        </authorList>
    </citation>
    <scope>NUCLEOTIDE SEQUENCE [LARGE SCALE GENOMIC DNA]</scope>
    <source>
        <strain evidence="10">CGMCC 1.16305</strain>
    </source>
</reference>
<organism evidence="9 10">
    <name type="scientific">Scopulibacillus cellulosilyticus</name>
    <dbReference type="NCBI Taxonomy" id="2665665"/>
    <lineage>
        <taxon>Bacteria</taxon>
        <taxon>Bacillati</taxon>
        <taxon>Bacillota</taxon>
        <taxon>Bacilli</taxon>
        <taxon>Bacillales</taxon>
        <taxon>Sporolactobacillaceae</taxon>
        <taxon>Scopulibacillus</taxon>
    </lineage>
</organism>
<dbReference type="InterPro" id="IPR050260">
    <property type="entry name" value="FAD-bd_OxRdtase"/>
</dbReference>
<comment type="cofactor">
    <cofactor evidence="1">
        <name>FAD</name>
        <dbReference type="ChEBI" id="CHEBI:57692"/>
    </cofactor>
</comment>
<accession>A0ABW2PR52</accession>
<evidence type="ECO:0000259" key="8">
    <source>
        <dbReference type="Pfam" id="PF07992"/>
    </source>
</evidence>